<organism evidence="2 3">
    <name type="scientific">Pseudomonas abietaniphila</name>
    <dbReference type="NCBI Taxonomy" id="89065"/>
    <lineage>
        <taxon>Bacteria</taxon>
        <taxon>Pseudomonadati</taxon>
        <taxon>Pseudomonadota</taxon>
        <taxon>Gammaproteobacteria</taxon>
        <taxon>Pseudomonadales</taxon>
        <taxon>Pseudomonadaceae</taxon>
        <taxon>Pseudomonas</taxon>
    </lineage>
</organism>
<proteinExistence type="predicted"/>
<feature type="transmembrane region" description="Helical" evidence="1">
    <location>
        <begin position="12"/>
        <end position="34"/>
    </location>
</feature>
<keyword evidence="1" id="KW-0472">Membrane</keyword>
<dbReference type="AlphaFoldDB" id="A0A1G7SDE1"/>
<keyword evidence="1" id="KW-1133">Transmembrane helix</keyword>
<reference evidence="3" key="1">
    <citation type="submission" date="2016-10" db="EMBL/GenBank/DDBJ databases">
        <authorList>
            <person name="Varghese N."/>
            <person name="Submissions S."/>
        </authorList>
    </citation>
    <scope>NUCLEOTIDE SEQUENCE [LARGE SCALE GENOMIC DNA]</scope>
    <source>
        <strain evidence="3">ATCC 700689</strain>
    </source>
</reference>
<keyword evidence="1" id="KW-0812">Transmembrane</keyword>
<keyword evidence="3" id="KW-1185">Reference proteome</keyword>
<dbReference type="EMBL" id="FNCO01000001">
    <property type="protein sequence ID" value="SDG20220.1"/>
    <property type="molecule type" value="Genomic_DNA"/>
</dbReference>
<dbReference type="OrthoDB" id="6989318at2"/>
<name>A0A1G7SDE1_9PSED</name>
<dbReference type="Proteomes" id="UP000182894">
    <property type="component" value="Unassembled WGS sequence"/>
</dbReference>
<dbReference type="RefSeq" id="WP_074749722.1">
    <property type="nucleotide sequence ID" value="NZ_FNCO01000001.1"/>
</dbReference>
<dbReference type="STRING" id="89065.SAMN05216605_101403"/>
<evidence type="ECO:0000256" key="1">
    <source>
        <dbReference type="SAM" id="Phobius"/>
    </source>
</evidence>
<sequence>MPGPFDFLKHPLAKEIGLILLIKLVLLMGIRSVWFDAPVDVRDDGVQAGLHVLGAPPEPPEKNPK</sequence>
<evidence type="ECO:0000313" key="2">
    <source>
        <dbReference type="EMBL" id="SDG20220.1"/>
    </source>
</evidence>
<evidence type="ECO:0000313" key="3">
    <source>
        <dbReference type="Proteomes" id="UP000182894"/>
    </source>
</evidence>
<protein>
    <submittedName>
        <fullName evidence="2">Uncharacterized protein</fullName>
    </submittedName>
</protein>
<dbReference type="InterPro" id="IPR054636">
    <property type="entry name" value="CydP"/>
</dbReference>
<accession>A0A1G7SDE1</accession>
<dbReference type="NCBIfam" id="NF045611">
    <property type="entry name" value="small_CydP"/>
    <property type="match status" value="1"/>
</dbReference>
<gene>
    <name evidence="2" type="ORF">SAMN05216605_101403</name>
</gene>